<dbReference type="InterPro" id="IPR016024">
    <property type="entry name" value="ARM-type_fold"/>
</dbReference>
<dbReference type="PANTHER" id="PTHR10257">
    <property type="entry name" value="SERINE/THREONINE PROTEIN PHOSPHATASE 2A PP2A REGULATORY SUBUNIT B"/>
    <property type="match status" value="1"/>
</dbReference>
<proteinExistence type="predicted"/>
<organism evidence="1">
    <name type="scientific">Salvia splendens</name>
    <name type="common">Scarlet sage</name>
    <dbReference type="NCBI Taxonomy" id="180675"/>
    <lineage>
        <taxon>Eukaryota</taxon>
        <taxon>Viridiplantae</taxon>
        <taxon>Streptophyta</taxon>
        <taxon>Embryophyta</taxon>
        <taxon>Tracheophyta</taxon>
        <taxon>Spermatophyta</taxon>
        <taxon>Magnoliopsida</taxon>
        <taxon>eudicotyledons</taxon>
        <taxon>Gunneridae</taxon>
        <taxon>Pentapetalae</taxon>
        <taxon>asterids</taxon>
        <taxon>lamiids</taxon>
        <taxon>Lamiales</taxon>
        <taxon>Lamiaceae</taxon>
        <taxon>Nepetoideae</taxon>
        <taxon>Mentheae</taxon>
        <taxon>Salviinae</taxon>
        <taxon>Salvia</taxon>
        <taxon>Salvia subgen. Calosphace</taxon>
        <taxon>core Calosphace</taxon>
    </lineage>
</organism>
<sequence>MSFLVMGALAVPKLKPSRWLVLGLSNVDWGLYLNTHTLFWNLNYWDSISTLAGEVDNGTFLRPYHGGVLPLEASAVSNMGMFVAEMSSDSFQLLGMAESQEVEVWNAPRWDYVPQLSWRLLLLKTFSTVLGSINQAPPPCLKYTGRKPKTLKIMFCSTDIERKTMMQKVGFLIHEVRSIKRYLLRLRQIEKRRMGAHRNSPKSKKMKANTLKSLLELDSMYRRRSSEHYGILSLISHCSYTSTFVDPSESPSLQCLKRDKLIKLLSLLKPMRDGPCLPDEVLSPLFSMIQDHLFRRLPPPSTSILLDEDDLIATPAATWPHLQPVYDILLCLVTNMEPKTLGEYIKDSFILNLLALFKSDDVRERESLKKLYHQIYSKFHGSRSFMRKAMNDVFLHYTFEGDEKHAGIGDLLEILGTIINGFSVPLKEEHRLLLMRVLMPLHRPKGMQAYHKQLAYCVHQFVEKEPVLGVAVVSGILRYWPTTNCHKEIVLIGELGDLVENMETEEYKAIALPLCKRITKCFNSQNSQVAERALYMWNNERFVKMALQAEAVEEVLSVVVEGMEENVRGHWSKSVRQLTHSVKEMLVEMEPVLYARCLVQLDHRHLEAEAEAETKRKQRWERVEMAAKLNQFILESLRSGLPD</sequence>
<dbReference type="GO" id="GO:0007165">
    <property type="term" value="P:signal transduction"/>
    <property type="evidence" value="ECO:0007669"/>
    <property type="project" value="InterPro"/>
</dbReference>
<name>A0A8X8XWS4_SALSN</name>
<dbReference type="Pfam" id="PF01603">
    <property type="entry name" value="B56"/>
    <property type="match status" value="1"/>
</dbReference>
<protein>
    <recommendedName>
        <fullName evidence="3">Serine/threonine-protein phosphatase 2A regulatory subunit B</fullName>
    </recommendedName>
</protein>
<reference evidence="1" key="1">
    <citation type="submission" date="2018-01" db="EMBL/GenBank/DDBJ databases">
        <authorList>
            <person name="Mao J.F."/>
        </authorList>
    </citation>
    <scope>NUCLEOTIDE SEQUENCE</scope>
    <source>
        <strain evidence="1">Huo1</strain>
        <tissue evidence="1">Leaf</tissue>
    </source>
</reference>
<dbReference type="InterPro" id="IPR011989">
    <property type="entry name" value="ARM-like"/>
</dbReference>
<dbReference type="GO" id="GO:0000159">
    <property type="term" value="C:protein phosphatase type 2A complex"/>
    <property type="evidence" value="ECO:0007669"/>
    <property type="project" value="InterPro"/>
</dbReference>
<dbReference type="SUPFAM" id="SSF48371">
    <property type="entry name" value="ARM repeat"/>
    <property type="match status" value="1"/>
</dbReference>
<evidence type="ECO:0000313" key="1">
    <source>
        <dbReference type="EMBL" id="KAG6421568.1"/>
    </source>
</evidence>
<gene>
    <name evidence="1" type="ORF">SASPL_118125</name>
</gene>
<evidence type="ECO:0000313" key="2">
    <source>
        <dbReference type="Proteomes" id="UP000298416"/>
    </source>
</evidence>
<dbReference type="AlphaFoldDB" id="A0A8X8XWS4"/>
<dbReference type="Gene3D" id="1.25.10.10">
    <property type="entry name" value="Leucine-rich Repeat Variant"/>
    <property type="match status" value="1"/>
</dbReference>
<keyword evidence="2" id="KW-1185">Reference proteome</keyword>
<reference evidence="1" key="2">
    <citation type="submission" date="2020-08" db="EMBL/GenBank/DDBJ databases">
        <title>Plant Genome Project.</title>
        <authorList>
            <person name="Zhang R.-G."/>
        </authorList>
    </citation>
    <scope>NUCLEOTIDE SEQUENCE</scope>
    <source>
        <strain evidence="1">Huo1</strain>
        <tissue evidence="1">Leaf</tissue>
    </source>
</reference>
<dbReference type="Proteomes" id="UP000298416">
    <property type="component" value="Unassembled WGS sequence"/>
</dbReference>
<dbReference type="GO" id="GO:0019888">
    <property type="term" value="F:protein phosphatase regulator activity"/>
    <property type="evidence" value="ECO:0007669"/>
    <property type="project" value="InterPro"/>
</dbReference>
<dbReference type="PANTHER" id="PTHR10257:SF28">
    <property type="entry name" value="SERINE_THREONINE PROTEIN PHOSPHATASE 2A REGULATORY SUBUNIT"/>
    <property type="match status" value="1"/>
</dbReference>
<dbReference type="FunFam" id="1.25.10.10:FF:000331">
    <property type="entry name" value="Phosphoprotein phosphatase, putative"/>
    <property type="match status" value="1"/>
</dbReference>
<dbReference type="EMBL" id="PNBA02000006">
    <property type="protein sequence ID" value="KAG6421568.1"/>
    <property type="molecule type" value="Genomic_DNA"/>
</dbReference>
<evidence type="ECO:0008006" key="3">
    <source>
        <dbReference type="Google" id="ProtNLM"/>
    </source>
</evidence>
<comment type="caution">
    <text evidence="1">The sequence shown here is derived from an EMBL/GenBank/DDBJ whole genome shotgun (WGS) entry which is preliminary data.</text>
</comment>
<dbReference type="InterPro" id="IPR002554">
    <property type="entry name" value="PP2A_B56"/>
</dbReference>
<accession>A0A8X8XWS4</accession>